<dbReference type="InterPro" id="IPR027417">
    <property type="entry name" value="P-loop_NTPase"/>
</dbReference>
<evidence type="ECO:0000313" key="2">
    <source>
        <dbReference type="EMBL" id="GFR38268.1"/>
    </source>
</evidence>
<name>A0A916QFT7_9BACL</name>
<accession>A0A916QFT7</accession>
<keyword evidence="3" id="KW-1185">Reference proteome</keyword>
<evidence type="ECO:0000256" key="1">
    <source>
        <dbReference type="SAM" id="MobiDB-lite"/>
    </source>
</evidence>
<dbReference type="RefSeq" id="WP_200966513.1">
    <property type="nucleotide sequence ID" value="NZ_BMAQ01000014.1"/>
</dbReference>
<comment type="caution">
    <text evidence="2">The sequence shown here is derived from an EMBL/GenBank/DDBJ whole genome shotgun (WGS) entry which is preliminary data.</text>
</comment>
<protein>
    <recommendedName>
        <fullName evidence="4">AAA domain-containing protein</fullName>
    </recommendedName>
</protein>
<reference evidence="2" key="1">
    <citation type="submission" date="2020-08" db="EMBL/GenBank/DDBJ databases">
        <authorList>
            <person name="Uke A."/>
            <person name="Chhe C."/>
            <person name="Baramee S."/>
            <person name="Kosugi A."/>
        </authorList>
    </citation>
    <scope>NUCLEOTIDE SEQUENCE</scope>
    <source>
        <strain evidence="2">DA-C8</strain>
    </source>
</reference>
<evidence type="ECO:0000313" key="3">
    <source>
        <dbReference type="Proteomes" id="UP000654993"/>
    </source>
</evidence>
<gene>
    <name evidence="2" type="ORF">PRECH8_15640</name>
</gene>
<dbReference type="EMBL" id="BMAQ01000014">
    <property type="protein sequence ID" value="GFR38268.1"/>
    <property type="molecule type" value="Genomic_DNA"/>
</dbReference>
<dbReference type="Proteomes" id="UP000654993">
    <property type="component" value="Unassembled WGS sequence"/>
</dbReference>
<feature type="compositionally biased region" description="Basic and acidic residues" evidence="1">
    <location>
        <begin position="82"/>
        <end position="97"/>
    </location>
</feature>
<organism evidence="2 3">
    <name type="scientific">Insulibacter thermoxylanivorax</name>
    <dbReference type="NCBI Taxonomy" id="2749268"/>
    <lineage>
        <taxon>Bacteria</taxon>
        <taxon>Bacillati</taxon>
        <taxon>Bacillota</taxon>
        <taxon>Bacilli</taxon>
        <taxon>Bacillales</taxon>
        <taxon>Paenibacillaceae</taxon>
        <taxon>Insulibacter</taxon>
    </lineage>
</organism>
<evidence type="ECO:0008006" key="4">
    <source>
        <dbReference type="Google" id="ProtNLM"/>
    </source>
</evidence>
<dbReference type="SUPFAM" id="SSF52540">
    <property type="entry name" value="P-loop containing nucleoside triphosphate hydrolases"/>
    <property type="match status" value="1"/>
</dbReference>
<dbReference type="Gene3D" id="3.40.50.300">
    <property type="entry name" value="P-loop containing nucleotide triphosphate hydrolases"/>
    <property type="match status" value="1"/>
</dbReference>
<dbReference type="AlphaFoldDB" id="A0A916QFT7"/>
<proteinExistence type="predicted"/>
<sequence>MLELAFLTRDQEYAERFIRYIQNSPWQERVLIHRFSDVQSLLVFSEEFDSEAVFLLDEEAAELQEKNDDSKLGKLLLTDMPATDKRETDQSPSDKSEHKRARWFVLTERQDPASPNRLFRYQPVSELLQHLYRVGRPNHSAHLEGVTSRSGEKPQPRPAAVIGIVSPYGGSGVTTVSCQLAGMLALRQEKVLYMHLDLYPEPSLTANVEYDFSRFLYALTTRPEELEGSWHRYCGRHAASGVYCFRAPAVRRDLRDVETAHLNEACRLFAGLGFETIVLDLDAYFLDDLLEGRLAHDECWMILPWSKRDLQGFPALKVFAERSSVRCLLNHVHAPAGIGVDPLPEYAEAVLPHVPSLREQEDPAKMPDARYSSVLQRLIRESAVLRGGAEIHG</sequence>
<reference evidence="2" key="2">
    <citation type="journal article" date="2021" name="Data Brief">
        <title>Draft genome sequence data of the facultative, thermophilic, xylanolytic bacterium Paenibacillus sp. strain DA-C8.</title>
        <authorList>
            <person name="Chhe C."/>
            <person name="Uke A."/>
            <person name="Baramee S."/>
            <person name="Ungkulpasvich U."/>
            <person name="Tachaapaikoon C."/>
            <person name="Pason P."/>
            <person name="Waeonukul R."/>
            <person name="Ratanakhanokchai K."/>
            <person name="Kosugi A."/>
        </authorList>
    </citation>
    <scope>NUCLEOTIDE SEQUENCE</scope>
    <source>
        <strain evidence="2">DA-C8</strain>
    </source>
</reference>
<dbReference type="Gene3D" id="3.40.50.10850">
    <property type="entry name" value="Ntrc-like two-domain protein"/>
    <property type="match status" value="1"/>
</dbReference>
<feature type="region of interest" description="Disordered" evidence="1">
    <location>
        <begin position="79"/>
        <end position="101"/>
    </location>
</feature>